<proteinExistence type="predicted"/>
<dbReference type="AlphaFoldDB" id="A0A3S0IM34"/>
<dbReference type="GO" id="GO:0015074">
    <property type="term" value="P:DNA integration"/>
    <property type="evidence" value="ECO:0007669"/>
    <property type="project" value="InterPro"/>
</dbReference>
<evidence type="ECO:0000313" key="3">
    <source>
        <dbReference type="Proteomes" id="UP000267448"/>
    </source>
</evidence>
<dbReference type="InterPro" id="IPR036397">
    <property type="entry name" value="RNaseH_sf"/>
</dbReference>
<dbReference type="OrthoDB" id="5655881at2"/>
<dbReference type="EMBL" id="RXNU01000043">
    <property type="protein sequence ID" value="RTR35483.1"/>
    <property type="molecule type" value="Genomic_DNA"/>
</dbReference>
<protein>
    <submittedName>
        <fullName evidence="2">ISNCY family transposase</fullName>
    </submittedName>
</protein>
<dbReference type="SUPFAM" id="SSF53098">
    <property type="entry name" value="Ribonuclease H-like"/>
    <property type="match status" value="1"/>
</dbReference>
<evidence type="ECO:0000313" key="2">
    <source>
        <dbReference type="EMBL" id="RTR35483.1"/>
    </source>
</evidence>
<evidence type="ECO:0000259" key="1">
    <source>
        <dbReference type="PROSITE" id="PS50994"/>
    </source>
</evidence>
<dbReference type="Gene3D" id="3.30.420.10">
    <property type="entry name" value="Ribonuclease H-like superfamily/Ribonuclease H"/>
    <property type="match status" value="1"/>
</dbReference>
<dbReference type="PROSITE" id="PS50994">
    <property type="entry name" value="INTEGRASE"/>
    <property type="match status" value="1"/>
</dbReference>
<dbReference type="RefSeq" id="WP_126523524.1">
    <property type="nucleotide sequence ID" value="NZ_RXNU01000043.1"/>
</dbReference>
<keyword evidence="3" id="KW-1185">Reference proteome</keyword>
<dbReference type="NCBIfam" id="NF033594">
    <property type="entry name" value="transpos_ISNCY_2"/>
    <property type="match status" value="1"/>
</dbReference>
<organism evidence="2 3">
    <name type="scientific">Shewanella canadensis</name>
    <dbReference type="NCBI Taxonomy" id="271096"/>
    <lineage>
        <taxon>Bacteria</taxon>
        <taxon>Pseudomonadati</taxon>
        <taxon>Pseudomonadota</taxon>
        <taxon>Gammaproteobacteria</taxon>
        <taxon>Alteromonadales</taxon>
        <taxon>Shewanellaceae</taxon>
        <taxon>Shewanella</taxon>
    </lineage>
</organism>
<name>A0A3S0IM34_9GAMM</name>
<dbReference type="PANTHER" id="PTHR35004:SF7">
    <property type="entry name" value="INTEGRASE PROTEIN"/>
    <property type="match status" value="1"/>
</dbReference>
<dbReference type="InterPro" id="IPR001584">
    <property type="entry name" value="Integrase_cat-core"/>
</dbReference>
<sequence>MIIMDSRSQLIVDVIAKVTQGKISINSASQLLNKSRRTIERYLSRYRAEGLRFVVHGNKGRAPINRTPESLKKQVLHLIQTKYYDFNLQHLAELLAENEGLSIKRETLRGWAHEIKHVKRAKRRRSQVRKYRERMESPGLMLQMDGSPHRWFGDSRSCLIAIIDDATSDIHAEFFPSETTEGCMKVMKAYIEKRGLFKTLYVDRAGIFGGPKRCHFSQMQRACEELGIEIIFANSPQGKGRVERSFDTFQDRLVPELRLHNITDMHSANEYLQKVFIPIYWQQKITVKAKSKWSAFKAVPEHIDLDTICVHKEYRKVRRDHTFSYNNKMYVIDSPIRYSIVNQKLEIRCQFDGAFSVYFGHRKLHITELEEPPRGSEFGMEVQRKLDVIELAQTLGSVTKAAQVAGCSRQSIYTYQKVLEEKGVLGLKRINKPLKRSKNRIPEVTEDKIIELTLNNPYRTSFQLMTELKREHDITVSSSTIRNIWKREVMNTRALRVKRAASLNKEI</sequence>
<comment type="caution">
    <text evidence="2">The sequence shown here is derived from an EMBL/GenBank/DDBJ whole genome shotgun (WGS) entry which is preliminary data.</text>
</comment>
<dbReference type="InterPro" id="IPR012337">
    <property type="entry name" value="RNaseH-like_sf"/>
</dbReference>
<dbReference type="InterPro" id="IPR009057">
    <property type="entry name" value="Homeodomain-like_sf"/>
</dbReference>
<reference evidence="2 3" key="1">
    <citation type="submission" date="2018-12" db="EMBL/GenBank/DDBJ databases">
        <authorList>
            <person name="Yu L."/>
        </authorList>
    </citation>
    <scope>NUCLEOTIDE SEQUENCE [LARGE SCALE GENOMIC DNA]</scope>
    <source>
        <strain evidence="2 3">HAW-EB2</strain>
    </source>
</reference>
<feature type="domain" description="Integrase catalytic" evidence="1">
    <location>
        <begin position="134"/>
        <end position="300"/>
    </location>
</feature>
<dbReference type="Proteomes" id="UP000267448">
    <property type="component" value="Unassembled WGS sequence"/>
</dbReference>
<dbReference type="PANTHER" id="PTHR35004">
    <property type="entry name" value="TRANSPOSASE RV3428C-RELATED"/>
    <property type="match status" value="1"/>
</dbReference>
<gene>
    <name evidence="2" type="ORF">EKG38_24690</name>
</gene>
<accession>A0A3S0IM34</accession>
<dbReference type="GO" id="GO:0003676">
    <property type="term" value="F:nucleic acid binding"/>
    <property type="evidence" value="ECO:0007669"/>
    <property type="project" value="InterPro"/>
</dbReference>
<dbReference type="SUPFAM" id="SSF46689">
    <property type="entry name" value="Homeodomain-like"/>
    <property type="match status" value="2"/>
</dbReference>
<dbReference type="InterPro" id="IPR047797">
    <property type="entry name" value="ISNCY_transpos"/>
</dbReference>